<comment type="similarity">
    <text evidence="2">Belongs to the drug/metabolite transporter (DMT) superfamily. 10 TMS drug/metabolite exporter (DME) (TC 2.A.7.3) family.</text>
</comment>
<feature type="domain" description="EamA" evidence="7">
    <location>
        <begin position="148"/>
        <end position="278"/>
    </location>
</feature>
<proteinExistence type="inferred from homology"/>
<name>A0A1Y0EB23_9RHOB</name>
<dbReference type="GO" id="GO:0016020">
    <property type="term" value="C:membrane"/>
    <property type="evidence" value="ECO:0007669"/>
    <property type="project" value="UniProtKB-SubCell"/>
</dbReference>
<dbReference type="EMBL" id="CP021431">
    <property type="protein sequence ID" value="ARU00590.1"/>
    <property type="molecule type" value="Genomic_DNA"/>
</dbReference>
<evidence type="ECO:0000256" key="2">
    <source>
        <dbReference type="ARBA" id="ARBA00009853"/>
    </source>
</evidence>
<feature type="transmembrane region" description="Helical" evidence="6">
    <location>
        <begin position="7"/>
        <end position="27"/>
    </location>
</feature>
<keyword evidence="5 6" id="KW-0472">Membrane</keyword>
<dbReference type="Pfam" id="PF00892">
    <property type="entry name" value="EamA"/>
    <property type="match status" value="2"/>
</dbReference>
<accession>A0A1Y0EB23</accession>
<keyword evidence="9" id="KW-1185">Reference proteome</keyword>
<dbReference type="InterPro" id="IPR037185">
    <property type="entry name" value="EmrE-like"/>
</dbReference>
<dbReference type="PANTHER" id="PTHR22911">
    <property type="entry name" value="ACYL-MALONYL CONDENSING ENZYME-RELATED"/>
    <property type="match status" value="1"/>
</dbReference>
<feature type="transmembrane region" description="Helical" evidence="6">
    <location>
        <begin position="240"/>
        <end position="256"/>
    </location>
</feature>
<dbReference type="Gene3D" id="1.10.3730.20">
    <property type="match status" value="1"/>
</dbReference>
<protein>
    <submittedName>
        <fullName evidence="8">Riboflavin transporter</fullName>
    </submittedName>
</protein>
<evidence type="ECO:0000256" key="3">
    <source>
        <dbReference type="ARBA" id="ARBA00022692"/>
    </source>
</evidence>
<evidence type="ECO:0000256" key="4">
    <source>
        <dbReference type="ARBA" id="ARBA00022989"/>
    </source>
</evidence>
<feature type="transmembrane region" description="Helical" evidence="6">
    <location>
        <begin position="33"/>
        <end position="54"/>
    </location>
</feature>
<evidence type="ECO:0000313" key="9">
    <source>
        <dbReference type="Proteomes" id="UP000195273"/>
    </source>
</evidence>
<dbReference type="OrthoDB" id="7165334at2"/>
<dbReference type="KEGG" id="lvs:LOKVESSMR4R_01267"/>
<feature type="domain" description="EamA" evidence="7">
    <location>
        <begin position="5"/>
        <end position="137"/>
    </location>
</feature>
<reference evidence="8 9" key="1">
    <citation type="submission" date="2017-05" db="EMBL/GenBank/DDBJ databases">
        <title>Genome Sequence of Loktanella vestfoldensis Strain SMR4r Isolated from a Culture of the Diatom Skeletonema marinoi.</title>
        <authorList>
            <person name="Topel M."/>
            <person name="Pinder M.I.M."/>
            <person name="Johansson O.N."/>
            <person name="Kourtchenko O."/>
            <person name="Godhe A."/>
            <person name="Clarke A.K."/>
        </authorList>
    </citation>
    <scope>NUCLEOTIDE SEQUENCE [LARGE SCALE GENOMIC DNA]</scope>
    <source>
        <strain evidence="8 9">SMR4r</strain>
    </source>
</reference>
<dbReference type="SUPFAM" id="SSF103481">
    <property type="entry name" value="Multidrug resistance efflux transporter EmrE"/>
    <property type="match status" value="2"/>
</dbReference>
<evidence type="ECO:0000256" key="1">
    <source>
        <dbReference type="ARBA" id="ARBA00004141"/>
    </source>
</evidence>
<dbReference type="InterPro" id="IPR000620">
    <property type="entry name" value="EamA_dom"/>
</dbReference>
<dbReference type="Proteomes" id="UP000195273">
    <property type="component" value="Chromosome"/>
</dbReference>
<evidence type="ECO:0000259" key="7">
    <source>
        <dbReference type="Pfam" id="PF00892"/>
    </source>
</evidence>
<dbReference type="RefSeq" id="WP_087206786.1">
    <property type="nucleotide sequence ID" value="NZ_CP021431.1"/>
</dbReference>
<gene>
    <name evidence="8" type="primary">ribN</name>
    <name evidence="8" type="ORF">LOKVESSMR4R_01267</name>
</gene>
<dbReference type="AlphaFoldDB" id="A0A1Y0EB23"/>
<comment type="subcellular location">
    <subcellularLocation>
        <location evidence="1">Membrane</location>
        <topology evidence="1">Multi-pass membrane protein</topology>
    </subcellularLocation>
</comment>
<evidence type="ECO:0000313" key="8">
    <source>
        <dbReference type="EMBL" id="ARU00590.1"/>
    </source>
</evidence>
<dbReference type="PANTHER" id="PTHR22911:SF6">
    <property type="entry name" value="SOLUTE CARRIER FAMILY 35 MEMBER G1"/>
    <property type="match status" value="1"/>
</dbReference>
<feature type="transmembrane region" description="Helical" evidence="6">
    <location>
        <begin position="122"/>
        <end position="141"/>
    </location>
</feature>
<feature type="transmembrane region" description="Helical" evidence="6">
    <location>
        <begin position="74"/>
        <end position="92"/>
    </location>
</feature>
<organism evidence="8 9">
    <name type="scientific">Yoonia vestfoldensis</name>
    <dbReference type="NCBI Taxonomy" id="245188"/>
    <lineage>
        <taxon>Bacteria</taxon>
        <taxon>Pseudomonadati</taxon>
        <taxon>Pseudomonadota</taxon>
        <taxon>Alphaproteobacteria</taxon>
        <taxon>Rhodobacterales</taxon>
        <taxon>Paracoccaceae</taxon>
        <taxon>Yoonia</taxon>
    </lineage>
</organism>
<evidence type="ECO:0000256" key="5">
    <source>
        <dbReference type="ARBA" id="ARBA00023136"/>
    </source>
</evidence>
<keyword evidence="3 6" id="KW-0812">Transmembrane</keyword>
<dbReference type="STRING" id="1122181.GCA_000382265_01928"/>
<evidence type="ECO:0000256" key="6">
    <source>
        <dbReference type="SAM" id="Phobius"/>
    </source>
</evidence>
<sequence>MENLRGAAFMVLAMFCFALLDTTIKLLSQSMPVGQALALISVGILLLLLGWSVLQRIPLWQADYRNPRVILRSISEVAGTCLISLALSLVPLTTASAVIQATPLVVAMGAGLFLGQSIGWRRWIAIIVGFGGVLLIIRPGLEGFNPATLLAVAGMLALATRDLLTRALTVTLSGVQLGIHAFAFVLPGSVMLMLAQGAPLIRPDAATWALVLAGVVIGVMSYLSIIAATRGGNAGVISSFRYSRMIFALAIGFVVFGERPDAATLIGAAIIITSGIFTLWREARMRRASLAQQAAL</sequence>
<feature type="transmembrane region" description="Helical" evidence="6">
    <location>
        <begin position="262"/>
        <end position="280"/>
    </location>
</feature>
<feature type="transmembrane region" description="Helical" evidence="6">
    <location>
        <begin position="207"/>
        <end position="228"/>
    </location>
</feature>
<keyword evidence="4 6" id="KW-1133">Transmembrane helix</keyword>